<feature type="region of interest" description="Disordered" evidence="8">
    <location>
        <begin position="430"/>
        <end position="450"/>
    </location>
</feature>
<dbReference type="InterPro" id="IPR051906">
    <property type="entry name" value="TolC-like"/>
</dbReference>
<evidence type="ECO:0000256" key="4">
    <source>
        <dbReference type="ARBA" id="ARBA00022452"/>
    </source>
</evidence>
<dbReference type="SUPFAM" id="SSF56954">
    <property type="entry name" value="Outer membrane efflux proteins (OEP)"/>
    <property type="match status" value="1"/>
</dbReference>
<dbReference type="RefSeq" id="WP_316698859.1">
    <property type="nucleotide sequence ID" value="NZ_CP136336.1"/>
</dbReference>
<dbReference type="Gene3D" id="3.10.450.50">
    <property type="match status" value="1"/>
</dbReference>
<dbReference type="EMBL" id="CP136336">
    <property type="protein sequence ID" value="WOB06422.1"/>
    <property type="molecule type" value="Genomic_DNA"/>
</dbReference>
<dbReference type="InterPro" id="IPR003423">
    <property type="entry name" value="OMP_efflux"/>
</dbReference>
<evidence type="ECO:0000256" key="7">
    <source>
        <dbReference type="ARBA" id="ARBA00023237"/>
    </source>
</evidence>
<keyword evidence="12" id="KW-1185">Reference proteome</keyword>
<evidence type="ECO:0000313" key="11">
    <source>
        <dbReference type="EMBL" id="WOB06422.1"/>
    </source>
</evidence>
<dbReference type="SUPFAM" id="SSF54427">
    <property type="entry name" value="NTF2-like"/>
    <property type="match status" value="1"/>
</dbReference>
<accession>A0ABZ0CN73</accession>
<sequence length="629" mass="69450">MHFKTRALTLALTLAFTASASAQSNEALKAAAQQAINTNPDVTARFNAYRAAADAVDAARGGYFPRLDLSASAGRDRDRIDSRTPQNQSISRSGASLTLSQLLWDGLATQNEVGRLGHEKLARYFELLDATEQTALEAARAYYDVLRYRRLVQLAEDSYVQHKSAFNQIQSRFRAGVGRGVDLEQAGARLALAESNLSTELSNLHDVSARYQRVVGVAPPKAMPLPLLLKDGVPASANEASLEAARRSPAVSASIETLRATKELLNARESAYQPKVEARLRSGTGKNFDGVRDQRTDSTAEIVLNWNLFNGGSDRARVRQQANLVNQAADQRDKACRDARQVLAIAYNDTKKLADQLIYLDRNTLAIEKARDAYRQQFDIGQRSLLDLLNSENELYTARRSYANAEFDLGIAYARVQAALNRLNTQLGLRSDREAPQGTENWSAGDEGPGRCPLDAIEVQPLNLDELDRRAASLTQGTPQPSATARNPAAPALRAESAPVKASAPVLPSEPTAASVNGPTALSVRRLNEWAAAWEAKDIDRYLAFYAPDFRSELGDAESWKNQRRRLVTRKGEINVKLEEVLARELAPDRVETQFKQSYRSEGFKDVMQKSLIWQQIGGQWLIVKESNR</sequence>
<evidence type="ECO:0000256" key="6">
    <source>
        <dbReference type="ARBA" id="ARBA00023136"/>
    </source>
</evidence>
<dbReference type="Pfam" id="PF24125">
    <property type="entry name" value="Cds6_C"/>
    <property type="match status" value="1"/>
</dbReference>
<evidence type="ECO:0000256" key="9">
    <source>
        <dbReference type="SAM" id="SignalP"/>
    </source>
</evidence>
<evidence type="ECO:0000256" key="3">
    <source>
        <dbReference type="ARBA" id="ARBA00022448"/>
    </source>
</evidence>
<proteinExistence type="inferred from homology"/>
<dbReference type="InterPro" id="IPR032710">
    <property type="entry name" value="NTF2-like_dom_sf"/>
</dbReference>
<keyword evidence="6" id="KW-0472">Membrane</keyword>
<feature type="region of interest" description="Disordered" evidence="8">
    <location>
        <begin position="474"/>
        <end position="497"/>
    </location>
</feature>
<keyword evidence="4" id="KW-1134">Transmembrane beta strand</keyword>
<reference evidence="11 12" key="1">
    <citation type="submission" date="2023-10" db="EMBL/GenBank/DDBJ databases">
        <title>Bacteria for the degradation of biodegradable plastic PBAT(Polybutylene adipate terephthalate).</title>
        <authorList>
            <person name="Weon H.-Y."/>
            <person name="Yeon J."/>
        </authorList>
    </citation>
    <scope>NUCLEOTIDE SEQUENCE [LARGE SCALE GENOMIC DNA]</scope>
    <source>
        <strain evidence="11 12">SBD 7-3</strain>
    </source>
</reference>
<evidence type="ECO:0000256" key="5">
    <source>
        <dbReference type="ARBA" id="ARBA00022692"/>
    </source>
</evidence>
<evidence type="ECO:0000256" key="2">
    <source>
        <dbReference type="ARBA" id="ARBA00007613"/>
    </source>
</evidence>
<dbReference type="Gene3D" id="1.20.1600.10">
    <property type="entry name" value="Outer membrane efflux proteins (OEP)"/>
    <property type="match status" value="1"/>
</dbReference>
<keyword evidence="5" id="KW-0812">Transmembrane</keyword>
<name>A0ABZ0CN73_9BURK</name>
<feature type="signal peptide" evidence="9">
    <location>
        <begin position="1"/>
        <end position="22"/>
    </location>
</feature>
<feature type="chain" id="PRO_5046290728" evidence="9">
    <location>
        <begin position="23"/>
        <end position="629"/>
    </location>
</feature>
<dbReference type="InterPro" id="IPR056203">
    <property type="entry name" value="Cds6_C"/>
</dbReference>
<gene>
    <name evidence="11" type="ORF">RXV79_15985</name>
</gene>
<dbReference type="Pfam" id="PF02321">
    <property type="entry name" value="OEP"/>
    <property type="match status" value="2"/>
</dbReference>
<dbReference type="InterPro" id="IPR010130">
    <property type="entry name" value="T1SS_OMP_TolC"/>
</dbReference>
<dbReference type="Proteomes" id="UP001303946">
    <property type="component" value="Chromosome"/>
</dbReference>
<keyword evidence="7" id="KW-0998">Cell outer membrane</keyword>
<dbReference type="NCBIfam" id="TIGR01844">
    <property type="entry name" value="type_I_sec_TolC"/>
    <property type="match status" value="1"/>
</dbReference>
<evidence type="ECO:0000256" key="8">
    <source>
        <dbReference type="SAM" id="MobiDB-lite"/>
    </source>
</evidence>
<comment type="similarity">
    <text evidence="2">Belongs to the outer membrane factor (OMF) (TC 1.B.17) family.</text>
</comment>
<feature type="compositionally biased region" description="Polar residues" evidence="8">
    <location>
        <begin position="474"/>
        <end position="485"/>
    </location>
</feature>
<keyword evidence="3" id="KW-0813">Transport</keyword>
<comment type="subcellular location">
    <subcellularLocation>
        <location evidence="1">Cell outer membrane</location>
    </subcellularLocation>
</comment>
<protein>
    <submittedName>
        <fullName evidence="11">TolC family outer membrane protein</fullName>
    </submittedName>
</protein>
<evidence type="ECO:0000256" key="1">
    <source>
        <dbReference type="ARBA" id="ARBA00004442"/>
    </source>
</evidence>
<dbReference type="PANTHER" id="PTHR30026:SF22">
    <property type="entry name" value="OUTER MEMBRANE EFFLUX PROTEIN"/>
    <property type="match status" value="1"/>
</dbReference>
<evidence type="ECO:0000259" key="10">
    <source>
        <dbReference type="Pfam" id="PF24125"/>
    </source>
</evidence>
<dbReference type="PANTHER" id="PTHR30026">
    <property type="entry name" value="OUTER MEMBRANE PROTEIN TOLC"/>
    <property type="match status" value="1"/>
</dbReference>
<feature type="domain" description="Cds6 C-terminal" evidence="10">
    <location>
        <begin position="525"/>
        <end position="626"/>
    </location>
</feature>
<evidence type="ECO:0000313" key="12">
    <source>
        <dbReference type="Proteomes" id="UP001303946"/>
    </source>
</evidence>
<keyword evidence="9" id="KW-0732">Signal</keyword>
<organism evidence="11 12">
    <name type="scientific">Piscinibacter gummiphilus</name>
    <dbReference type="NCBI Taxonomy" id="946333"/>
    <lineage>
        <taxon>Bacteria</taxon>
        <taxon>Pseudomonadati</taxon>
        <taxon>Pseudomonadota</taxon>
        <taxon>Betaproteobacteria</taxon>
        <taxon>Burkholderiales</taxon>
        <taxon>Sphaerotilaceae</taxon>
        <taxon>Piscinibacter</taxon>
    </lineage>
</organism>